<evidence type="ECO:0000313" key="1">
    <source>
        <dbReference type="EMBL" id="PBK91070.1"/>
    </source>
</evidence>
<proteinExistence type="predicted"/>
<organism evidence="1 2">
    <name type="scientific">Armillaria gallica</name>
    <name type="common">Bulbous honey fungus</name>
    <name type="synonym">Armillaria bulbosa</name>
    <dbReference type="NCBI Taxonomy" id="47427"/>
    <lineage>
        <taxon>Eukaryota</taxon>
        <taxon>Fungi</taxon>
        <taxon>Dikarya</taxon>
        <taxon>Basidiomycota</taxon>
        <taxon>Agaricomycotina</taxon>
        <taxon>Agaricomycetes</taxon>
        <taxon>Agaricomycetidae</taxon>
        <taxon>Agaricales</taxon>
        <taxon>Marasmiineae</taxon>
        <taxon>Physalacriaceae</taxon>
        <taxon>Armillaria</taxon>
    </lineage>
</organism>
<gene>
    <name evidence="1" type="ORF">ARMGADRAFT_1032135</name>
</gene>
<keyword evidence="2" id="KW-1185">Reference proteome</keyword>
<dbReference type="AlphaFoldDB" id="A0A2H3DAD6"/>
<reference evidence="2" key="1">
    <citation type="journal article" date="2017" name="Nat. Ecol. Evol.">
        <title>Genome expansion and lineage-specific genetic innovations in the forest pathogenic fungi Armillaria.</title>
        <authorList>
            <person name="Sipos G."/>
            <person name="Prasanna A.N."/>
            <person name="Walter M.C."/>
            <person name="O'Connor E."/>
            <person name="Balint B."/>
            <person name="Krizsan K."/>
            <person name="Kiss B."/>
            <person name="Hess J."/>
            <person name="Varga T."/>
            <person name="Slot J."/>
            <person name="Riley R."/>
            <person name="Boka B."/>
            <person name="Rigling D."/>
            <person name="Barry K."/>
            <person name="Lee J."/>
            <person name="Mihaltcheva S."/>
            <person name="LaButti K."/>
            <person name="Lipzen A."/>
            <person name="Waldron R."/>
            <person name="Moloney N.M."/>
            <person name="Sperisen C."/>
            <person name="Kredics L."/>
            <person name="Vagvoelgyi C."/>
            <person name="Patrignani A."/>
            <person name="Fitzpatrick D."/>
            <person name="Nagy I."/>
            <person name="Doyle S."/>
            <person name="Anderson J.B."/>
            <person name="Grigoriev I.V."/>
            <person name="Gueldener U."/>
            <person name="Muensterkoetter M."/>
            <person name="Nagy L.G."/>
        </authorList>
    </citation>
    <scope>NUCLEOTIDE SEQUENCE [LARGE SCALE GENOMIC DNA]</scope>
    <source>
        <strain evidence="2">Ar21-2</strain>
    </source>
</reference>
<sequence length="331" mass="36437">MKAKEVEDMGADGCDKLSSSTYIANISTEPLLGYVRPSPSAISDPRVKHAHPRESRSTGRENPMTCLFGIYSLMDFRISFSDRHCDELDVAHGCPSCPRSRCASLKLVVGIFKGYVLRDRVCGTSHQPLVSTLTGSGRLTTEMTMTVVAVATTIHCGYGLVKGWMQGDEAVTDVERFLDAGCTHEYKCIQRPSRVQAGVPTLSLTNGSLVSVVCGLGGRGGWKRENVEVWLEIGWPSRFKMNVPELLIESYTLHPLSISVPNQTQPQNDTVYIHLEGRATVYFVQSQLIHSNIKRKGGRLPPAKVPLINLAGRVAQRQEMTACKPINVYDD</sequence>
<dbReference type="InParanoid" id="A0A2H3DAD6"/>
<protein>
    <submittedName>
        <fullName evidence="1">Uncharacterized protein</fullName>
    </submittedName>
</protein>
<accession>A0A2H3DAD6</accession>
<evidence type="ECO:0000313" key="2">
    <source>
        <dbReference type="Proteomes" id="UP000217790"/>
    </source>
</evidence>
<dbReference type="EMBL" id="KZ293663">
    <property type="protein sequence ID" value="PBK91070.1"/>
    <property type="molecule type" value="Genomic_DNA"/>
</dbReference>
<dbReference type="Proteomes" id="UP000217790">
    <property type="component" value="Unassembled WGS sequence"/>
</dbReference>
<name>A0A2H3DAD6_ARMGA</name>